<evidence type="ECO:0000313" key="2">
    <source>
        <dbReference type="Proteomes" id="UP001341840"/>
    </source>
</evidence>
<gene>
    <name evidence="1" type="ORF">PIB30_014488</name>
</gene>
<dbReference type="SUPFAM" id="SSF48371">
    <property type="entry name" value="ARM repeat"/>
    <property type="match status" value="1"/>
</dbReference>
<dbReference type="PANTHER" id="PTHR11139">
    <property type="entry name" value="ATAXIA TELANGIECTASIA MUTATED ATM -RELATED"/>
    <property type="match status" value="1"/>
</dbReference>
<dbReference type="PANTHER" id="PTHR11139:SF9">
    <property type="entry name" value="SERINE_THREONINE-PROTEIN KINASE MTOR"/>
    <property type="match status" value="1"/>
</dbReference>
<dbReference type="EMBL" id="JASCZI010211487">
    <property type="protein sequence ID" value="MED6192915.1"/>
    <property type="molecule type" value="Genomic_DNA"/>
</dbReference>
<proteinExistence type="predicted"/>
<dbReference type="Gene3D" id="1.25.10.10">
    <property type="entry name" value="Leucine-rich Repeat Variant"/>
    <property type="match status" value="2"/>
</dbReference>
<protein>
    <recommendedName>
        <fullName evidence="3">Serine/threonine-protein kinase TOR</fullName>
    </recommendedName>
</protein>
<dbReference type="Proteomes" id="UP001341840">
    <property type="component" value="Unassembled WGS sequence"/>
</dbReference>
<dbReference type="InterPro" id="IPR011989">
    <property type="entry name" value="ARM-like"/>
</dbReference>
<reference evidence="1 2" key="1">
    <citation type="journal article" date="2023" name="Plants (Basel)">
        <title>Bridging the Gap: Combining Genomics and Transcriptomics Approaches to Understand Stylosanthes scabra, an Orphan Legume from the Brazilian Caatinga.</title>
        <authorList>
            <person name="Ferreira-Neto J.R.C."/>
            <person name="da Silva M.D."/>
            <person name="Binneck E."/>
            <person name="de Melo N.F."/>
            <person name="da Silva R.H."/>
            <person name="de Melo A.L.T.M."/>
            <person name="Pandolfi V."/>
            <person name="Bustamante F.O."/>
            <person name="Brasileiro-Vidal A.C."/>
            <person name="Benko-Iseppon A.M."/>
        </authorList>
    </citation>
    <scope>NUCLEOTIDE SEQUENCE [LARGE SCALE GENOMIC DNA]</scope>
    <source>
        <tissue evidence="1">Leaves</tissue>
    </source>
</reference>
<comment type="caution">
    <text evidence="1">The sequence shown here is derived from an EMBL/GenBank/DDBJ whole genome shotgun (WGS) entry which is preliminary data.</text>
</comment>
<dbReference type="InterPro" id="IPR050517">
    <property type="entry name" value="DDR_Repair_Kinase"/>
</dbReference>
<sequence>MNHILSVLKVPQDRDSGFIALGEMAGALDGELIHYLPTITTHLREAIAPRRSKPSLEALACVGSIAKAMGPTMEPHVRGLLDIMFSTGLSTVLVEALEQISASIPSLLPTIQDRLLDSISMVLSKSHYHPGRPAASIGRGTVMNVPQQVSELSGPGLIQLALQTLARFNFKGHELLEFARESVVVYLDDEDGVTRKDAALCCCKLVASSFSGAACSHFGSSRSNRSGGKRRRLVEELVEKLLISAVADADVTVRHSIFTSLHGDRGFDEYLAQADNLSAVFAALNDEVIREKSCICSPSSSSPSYTVVDILRAEDALVTELLCSIYILFCHVSSADSKCKEESAKLLGCLIRNCERLILPYIAPVHKALVARLIDTNANSGIISGVLVTVGDLARVGGFAMRQYIPELMPLIVEALVDGAAVSKREVAVATLGQVVQSTGSLVPTSTLDQMAQLRPALNILTKFRHIQISHVKRDGNRVAHSLVKLALIQPNCIWLKDAPIDVTNLALFDVLSS</sequence>
<dbReference type="InterPro" id="IPR016024">
    <property type="entry name" value="ARM-type_fold"/>
</dbReference>
<name>A0ABU6X455_9FABA</name>
<evidence type="ECO:0008006" key="3">
    <source>
        <dbReference type="Google" id="ProtNLM"/>
    </source>
</evidence>
<accession>A0ABU6X455</accession>
<keyword evidence="2" id="KW-1185">Reference proteome</keyword>
<evidence type="ECO:0000313" key="1">
    <source>
        <dbReference type="EMBL" id="MED6192915.1"/>
    </source>
</evidence>
<organism evidence="1 2">
    <name type="scientific">Stylosanthes scabra</name>
    <dbReference type="NCBI Taxonomy" id="79078"/>
    <lineage>
        <taxon>Eukaryota</taxon>
        <taxon>Viridiplantae</taxon>
        <taxon>Streptophyta</taxon>
        <taxon>Embryophyta</taxon>
        <taxon>Tracheophyta</taxon>
        <taxon>Spermatophyta</taxon>
        <taxon>Magnoliopsida</taxon>
        <taxon>eudicotyledons</taxon>
        <taxon>Gunneridae</taxon>
        <taxon>Pentapetalae</taxon>
        <taxon>rosids</taxon>
        <taxon>fabids</taxon>
        <taxon>Fabales</taxon>
        <taxon>Fabaceae</taxon>
        <taxon>Papilionoideae</taxon>
        <taxon>50 kb inversion clade</taxon>
        <taxon>dalbergioids sensu lato</taxon>
        <taxon>Dalbergieae</taxon>
        <taxon>Pterocarpus clade</taxon>
        <taxon>Stylosanthes</taxon>
    </lineage>
</organism>